<organism evidence="5">
    <name type="scientific">Drosophila rhopaloa</name>
    <name type="common">Fruit fly</name>
    <dbReference type="NCBI Taxonomy" id="1041015"/>
    <lineage>
        <taxon>Eukaryota</taxon>
        <taxon>Metazoa</taxon>
        <taxon>Ecdysozoa</taxon>
        <taxon>Arthropoda</taxon>
        <taxon>Hexapoda</taxon>
        <taxon>Insecta</taxon>
        <taxon>Pterygota</taxon>
        <taxon>Neoptera</taxon>
        <taxon>Endopterygota</taxon>
        <taxon>Diptera</taxon>
        <taxon>Brachycera</taxon>
        <taxon>Muscomorpha</taxon>
        <taxon>Ephydroidea</taxon>
        <taxon>Drosophilidae</taxon>
        <taxon>Drosophila</taxon>
        <taxon>Sophophora</taxon>
    </lineage>
</organism>
<dbReference type="OMA" id="PGPDCHH"/>
<feature type="compositionally biased region" description="Pro residues" evidence="1">
    <location>
        <begin position="160"/>
        <end position="170"/>
    </location>
</feature>
<keyword evidence="2" id="KW-0732">Signal</keyword>
<keyword evidence="4" id="KW-1185">Reference proteome</keyword>
<proteinExistence type="predicted"/>
<feature type="chain" id="PRO_5027695134" evidence="2">
    <location>
        <begin position="25"/>
        <end position="210"/>
    </location>
</feature>
<reference evidence="5" key="2">
    <citation type="submission" date="2025-04" db="UniProtKB">
        <authorList>
            <consortium name="RefSeq"/>
        </authorList>
    </citation>
    <scope>IDENTIFICATION</scope>
</reference>
<feature type="region of interest" description="Disordered" evidence="1">
    <location>
        <begin position="52"/>
        <end position="71"/>
    </location>
</feature>
<evidence type="ECO:0000313" key="3">
    <source>
        <dbReference type="EnsemblMetazoa" id="XP_016990134.1"/>
    </source>
</evidence>
<feature type="region of interest" description="Disordered" evidence="1">
    <location>
        <begin position="140"/>
        <end position="210"/>
    </location>
</feature>
<evidence type="ECO:0000256" key="2">
    <source>
        <dbReference type="SAM" id="SignalP"/>
    </source>
</evidence>
<dbReference type="OrthoDB" id="7872240at2759"/>
<reference evidence="4" key="1">
    <citation type="journal article" date="2021" name="Elife">
        <title>Highly contiguous assemblies of 101 drosophilid genomes.</title>
        <authorList>
            <person name="Kim B.Y."/>
            <person name="Wang J.R."/>
            <person name="Miller D.E."/>
            <person name="Barmina O."/>
            <person name="Delaney E."/>
            <person name="Thompson A."/>
            <person name="Comeault A.A."/>
            <person name="Peede D."/>
            <person name="D'Agostino E.R."/>
            <person name="Pelaez J."/>
            <person name="Aguilar J.M."/>
            <person name="Haji D."/>
            <person name="Matsunaga T."/>
            <person name="Armstrong E.E."/>
            <person name="Zych M."/>
            <person name="Ogawa Y."/>
            <person name="Stamenkovic-Radak M."/>
            <person name="Jelic M."/>
            <person name="Veselinovic M.S."/>
            <person name="Tanaskovic M."/>
            <person name="Eric P."/>
            <person name="Gao J.J."/>
            <person name="Katoh T.K."/>
            <person name="Toda M.J."/>
            <person name="Watabe H."/>
            <person name="Watada M."/>
            <person name="Davis J.S."/>
            <person name="Moyle L.C."/>
            <person name="Manoli G."/>
            <person name="Bertolini E."/>
            <person name="Kostal V."/>
            <person name="Hawley R.S."/>
            <person name="Takahashi A."/>
            <person name="Jones C.D."/>
            <person name="Price D.K."/>
            <person name="Whiteman N."/>
            <person name="Kopp A."/>
            <person name="Matute D.R."/>
            <person name="Petrov D.A."/>
        </authorList>
    </citation>
    <scope>NUCLEOTIDE SEQUENCE [LARGE SCALE GENOMIC DNA]</scope>
</reference>
<protein>
    <submittedName>
        <fullName evidence="5">Protein hunchback</fullName>
    </submittedName>
</protein>
<evidence type="ECO:0000256" key="1">
    <source>
        <dbReference type="SAM" id="MobiDB-lite"/>
    </source>
</evidence>
<dbReference type="EnsemblMetazoa" id="XM_017134645.2">
    <property type="protein sequence ID" value="XP_016990134.1"/>
    <property type="gene ID" value="LOC108052278"/>
</dbReference>
<sequence>MLASASVRLALFAVISSQTLQLQAAPFPGIENAAFTSQDLLAEESAPVQHNRHRRHHGDGNYHEHHHHKRHWDHHFPGPDCHHHHHEGFGFEHPPHGPPTYGPPPHRFEPHGFEPFPNTFGAPEYEEHQRPFKAELEPFKEDNAGSRSQETPRQPGPNSVAPPPAAPTTPTPTSTTTTSTTSSTTTSTTAAPISSTTTEEPALAIDIRIG</sequence>
<evidence type="ECO:0000313" key="5">
    <source>
        <dbReference type="RefSeq" id="XP_016990134.1"/>
    </source>
</evidence>
<feature type="signal peptide" evidence="2">
    <location>
        <begin position="1"/>
        <end position="24"/>
    </location>
</feature>
<dbReference type="GeneID" id="108052278"/>
<accession>A0A6P4FL32</accession>
<name>A0A6P4FL32_DRORH</name>
<dbReference type="Proteomes" id="UP001652680">
    <property type="component" value="Unassembled WGS sequence"/>
</dbReference>
<dbReference type="AlphaFoldDB" id="A0A6P4FL32"/>
<gene>
    <name evidence="5" type="primary">LOC108052278</name>
    <name evidence="3" type="synonym">108052278</name>
</gene>
<dbReference type="RefSeq" id="XP_016990134.1">
    <property type="nucleotide sequence ID" value="XM_017134645.1"/>
</dbReference>
<feature type="compositionally biased region" description="Low complexity" evidence="1">
    <location>
        <begin position="171"/>
        <end position="198"/>
    </location>
</feature>
<evidence type="ECO:0000313" key="4">
    <source>
        <dbReference type="Proteomes" id="UP001652680"/>
    </source>
</evidence>
<reference evidence="3" key="3">
    <citation type="submission" date="2025-05" db="UniProtKB">
        <authorList>
            <consortium name="EnsemblMetazoa"/>
        </authorList>
    </citation>
    <scope>IDENTIFICATION</scope>
</reference>